<name>A0ABZ2C725_9BACI</name>
<dbReference type="SUPFAM" id="SSF54631">
    <property type="entry name" value="CBS-domain pair"/>
    <property type="match status" value="1"/>
</dbReference>
<keyword evidence="3" id="KW-1185">Reference proteome</keyword>
<sequence>MSTAVEKNLSERFEVAFNQIHSWLRKNIRDARSDKFTDLLKNGFPQHSLIRKNYHDLKMFARLRNSIVHEKIDQGFYIAEPHEKVVEQIETIASLLLQPKYAHLIGSKPVFYYHENTVLVDVLRVMKSKPYSIFPIYDETGYKWLLTAECIIQWLALNLSDQTIHLEDIQVKNLFGISKVRPVEFVDKDADMFEVEEIFEQYHQNNQRLEAVIITTTGNKAEKPLAIITPRDLVEMDTII</sequence>
<gene>
    <name evidence="2" type="ORF">R4Z09_18715</name>
</gene>
<proteinExistence type="predicted"/>
<reference evidence="2 3" key="1">
    <citation type="submission" date="2023-10" db="EMBL/GenBank/DDBJ databases">
        <title>Niallia locisalis sp.nov. isolated from a salt pond sample.</title>
        <authorList>
            <person name="Li X.-J."/>
            <person name="Dong L."/>
        </authorList>
    </citation>
    <scope>NUCLEOTIDE SEQUENCE [LARGE SCALE GENOMIC DNA]</scope>
    <source>
        <strain evidence="2 3">DSM 29761</strain>
    </source>
</reference>
<dbReference type="InterPro" id="IPR046342">
    <property type="entry name" value="CBS_dom_sf"/>
</dbReference>
<protein>
    <submittedName>
        <fullName evidence="2">CBS domain-containing protein</fullName>
    </submittedName>
</protein>
<dbReference type="Pfam" id="PF00571">
    <property type="entry name" value="CBS"/>
    <property type="match status" value="1"/>
</dbReference>
<evidence type="ECO:0000313" key="3">
    <source>
        <dbReference type="Proteomes" id="UP001357223"/>
    </source>
</evidence>
<dbReference type="Gene3D" id="3.10.580.10">
    <property type="entry name" value="CBS-domain"/>
    <property type="match status" value="1"/>
</dbReference>
<accession>A0ABZ2C725</accession>
<feature type="domain" description="CBS" evidence="1">
    <location>
        <begin position="181"/>
        <end position="235"/>
    </location>
</feature>
<dbReference type="Proteomes" id="UP001357223">
    <property type="component" value="Chromosome"/>
</dbReference>
<dbReference type="EMBL" id="CP137640">
    <property type="protein sequence ID" value="WVX79331.1"/>
    <property type="molecule type" value="Genomic_DNA"/>
</dbReference>
<dbReference type="RefSeq" id="WP_338448265.1">
    <property type="nucleotide sequence ID" value="NZ_CP137640.1"/>
</dbReference>
<organism evidence="2 3">
    <name type="scientific">Niallia oryzisoli</name>
    <dbReference type="NCBI Taxonomy" id="1737571"/>
    <lineage>
        <taxon>Bacteria</taxon>
        <taxon>Bacillati</taxon>
        <taxon>Bacillota</taxon>
        <taxon>Bacilli</taxon>
        <taxon>Bacillales</taxon>
        <taxon>Bacillaceae</taxon>
        <taxon>Niallia</taxon>
    </lineage>
</organism>
<dbReference type="InterPro" id="IPR000644">
    <property type="entry name" value="CBS_dom"/>
</dbReference>
<evidence type="ECO:0000259" key="1">
    <source>
        <dbReference type="Pfam" id="PF00571"/>
    </source>
</evidence>
<evidence type="ECO:0000313" key="2">
    <source>
        <dbReference type="EMBL" id="WVX79331.1"/>
    </source>
</evidence>